<gene>
    <name evidence="1" type="ORF">F3Y22_tig00110954pilonHSYRG00067</name>
</gene>
<organism evidence="1 2">
    <name type="scientific">Hibiscus syriacus</name>
    <name type="common">Rose of Sharon</name>
    <dbReference type="NCBI Taxonomy" id="106335"/>
    <lineage>
        <taxon>Eukaryota</taxon>
        <taxon>Viridiplantae</taxon>
        <taxon>Streptophyta</taxon>
        <taxon>Embryophyta</taxon>
        <taxon>Tracheophyta</taxon>
        <taxon>Spermatophyta</taxon>
        <taxon>Magnoliopsida</taxon>
        <taxon>eudicotyledons</taxon>
        <taxon>Gunneridae</taxon>
        <taxon>Pentapetalae</taxon>
        <taxon>rosids</taxon>
        <taxon>malvids</taxon>
        <taxon>Malvales</taxon>
        <taxon>Malvaceae</taxon>
        <taxon>Malvoideae</taxon>
        <taxon>Hibiscus</taxon>
    </lineage>
</organism>
<name>A0A6A2ZA68_HIBSY</name>
<reference evidence="1" key="1">
    <citation type="submission" date="2019-09" db="EMBL/GenBank/DDBJ databases">
        <title>Draft genome information of white flower Hibiscus syriacus.</title>
        <authorList>
            <person name="Kim Y.-M."/>
        </authorList>
    </citation>
    <scope>NUCLEOTIDE SEQUENCE [LARGE SCALE GENOMIC DNA]</scope>
    <source>
        <strain evidence="1">YM2019G1</strain>
    </source>
</reference>
<dbReference type="AlphaFoldDB" id="A0A6A2ZA68"/>
<proteinExistence type="predicted"/>
<keyword evidence="2" id="KW-1185">Reference proteome</keyword>
<comment type="caution">
    <text evidence="1">The sequence shown here is derived from an EMBL/GenBank/DDBJ whole genome shotgun (WGS) entry which is preliminary data.</text>
</comment>
<accession>A0A6A2ZA68</accession>
<protein>
    <recommendedName>
        <fullName evidence="3">RNase H type-1 domain-containing protein</fullName>
    </recommendedName>
</protein>
<evidence type="ECO:0008006" key="3">
    <source>
        <dbReference type="Google" id="ProtNLM"/>
    </source>
</evidence>
<evidence type="ECO:0000313" key="1">
    <source>
        <dbReference type="EMBL" id="KAE8688818.1"/>
    </source>
</evidence>
<dbReference type="EMBL" id="VEPZ02001180">
    <property type="protein sequence ID" value="KAE8688818.1"/>
    <property type="molecule type" value="Genomic_DNA"/>
</dbReference>
<dbReference type="Proteomes" id="UP000436088">
    <property type="component" value="Unassembled WGS sequence"/>
</dbReference>
<evidence type="ECO:0000313" key="2">
    <source>
        <dbReference type="Proteomes" id="UP000436088"/>
    </source>
</evidence>
<sequence length="130" mass="14036">MVNIEGACPVVSDSPAVGLIVRDHHGLVETYIRLPLVHPCLEAALVEAAALAKGIANVIHNLLQAPVDHSSLKEARELFRQHPLIAVHHIRRSTNMAANGLAQFALSISRPIYYAFDSPSNVLVTDAVYG</sequence>